<evidence type="ECO:0000313" key="3">
    <source>
        <dbReference type="EMBL" id="ETL93243.1"/>
    </source>
</evidence>
<reference evidence="2 4" key="2">
    <citation type="submission" date="2013-11" db="EMBL/GenBank/DDBJ databases">
        <title>The Genome Sequence of Phytophthora parasitica CJ05E6.</title>
        <authorList>
            <consortium name="The Broad Institute Genomics Platform"/>
            <person name="Russ C."/>
            <person name="Tyler B."/>
            <person name="Panabieres F."/>
            <person name="Shan W."/>
            <person name="Tripathy S."/>
            <person name="Grunwald N."/>
            <person name="Machado M."/>
            <person name="Johnson C.S."/>
            <person name="Arredondo F."/>
            <person name="Hong C."/>
            <person name="Coffey M."/>
            <person name="Young S.K."/>
            <person name="Zeng Q."/>
            <person name="Gargeya S."/>
            <person name="Fitzgerald M."/>
            <person name="Abouelleil A."/>
            <person name="Alvarado L."/>
            <person name="Chapman S.B."/>
            <person name="Gainer-Dewar J."/>
            <person name="Goldberg J."/>
            <person name="Griggs A."/>
            <person name="Gujja S."/>
            <person name="Hansen M."/>
            <person name="Howarth C."/>
            <person name="Imamovic A."/>
            <person name="Ireland A."/>
            <person name="Larimer J."/>
            <person name="McCowan C."/>
            <person name="Murphy C."/>
            <person name="Pearson M."/>
            <person name="Poon T.W."/>
            <person name="Priest M."/>
            <person name="Roberts A."/>
            <person name="Saif S."/>
            <person name="Shea T."/>
            <person name="Sykes S."/>
            <person name="Wortman J."/>
            <person name="Nusbaum C."/>
            <person name="Birren B."/>
        </authorList>
    </citation>
    <scope>NUCLEOTIDE SEQUENCE [LARGE SCALE GENOMIC DNA]</scope>
    <source>
        <strain evidence="2 4">CJ05E6</strain>
    </source>
</reference>
<evidence type="ECO:0000313" key="2">
    <source>
        <dbReference type="EMBL" id="ETL40112.1"/>
    </source>
</evidence>
<reference evidence="3" key="1">
    <citation type="submission" date="2013-11" db="EMBL/GenBank/DDBJ databases">
        <title>The Genome Sequence of Phytophthora parasitica CHvinca01.</title>
        <authorList>
            <consortium name="The Broad Institute Genomics Platform"/>
            <person name="Russ C."/>
            <person name="Tyler B."/>
            <person name="Panabieres F."/>
            <person name="Shan W."/>
            <person name="Tripathy S."/>
            <person name="Grunwald N."/>
            <person name="Machado M."/>
            <person name="Johnson C.S."/>
            <person name="Arredondo F."/>
            <person name="Hong C."/>
            <person name="Coffey M."/>
            <person name="Young S.K."/>
            <person name="Zeng Q."/>
            <person name="Gargeya S."/>
            <person name="Fitzgerald M."/>
            <person name="Abouelleil A."/>
            <person name="Alvarado L."/>
            <person name="Chapman S.B."/>
            <person name="Gainer-Dewar J."/>
            <person name="Goldberg J."/>
            <person name="Griggs A."/>
            <person name="Gujja S."/>
            <person name="Hansen M."/>
            <person name="Howarth C."/>
            <person name="Imamovic A."/>
            <person name="Ireland A."/>
            <person name="Larimer J."/>
            <person name="McCowan C."/>
            <person name="Murphy C."/>
            <person name="Pearson M."/>
            <person name="Poon T.W."/>
            <person name="Priest M."/>
            <person name="Roberts A."/>
            <person name="Saif S."/>
            <person name="Shea T."/>
            <person name="Sykes S."/>
            <person name="Wortman J."/>
            <person name="Nusbaum C."/>
            <person name="Birren B."/>
        </authorList>
    </citation>
    <scope>NUCLEOTIDE SEQUENCE [LARGE SCALE GENOMIC DNA]</scope>
    <source>
        <strain evidence="3">CHvinca01</strain>
    </source>
</reference>
<proteinExistence type="predicted"/>
<gene>
    <name evidence="2" type="ORF">L916_08658</name>
    <name evidence="3" type="ORF">L917_08559</name>
</gene>
<evidence type="ECO:0000313" key="4">
    <source>
        <dbReference type="Proteomes" id="UP000053864"/>
    </source>
</evidence>
<evidence type="ECO:0000256" key="1">
    <source>
        <dbReference type="SAM" id="MobiDB-lite"/>
    </source>
</evidence>
<name>W2L718_PHYNI</name>
<dbReference type="OrthoDB" id="115253at2759"/>
<dbReference type="InterPro" id="IPR039991">
    <property type="entry name" value="SHOC1"/>
</dbReference>
<dbReference type="VEuPathDB" id="FungiDB:PPTG_11222"/>
<feature type="region of interest" description="Disordered" evidence="1">
    <location>
        <begin position="386"/>
        <end position="409"/>
    </location>
</feature>
<dbReference type="Proteomes" id="UP000054423">
    <property type="component" value="Unassembled WGS sequence"/>
</dbReference>
<dbReference type="GO" id="GO:0016887">
    <property type="term" value="F:ATP hydrolysis activity"/>
    <property type="evidence" value="ECO:0007669"/>
    <property type="project" value="InterPro"/>
</dbReference>
<organism evidence="3">
    <name type="scientific">Phytophthora nicotianae</name>
    <name type="common">Potato buckeye rot agent</name>
    <name type="synonym">Phytophthora parasitica</name>
    <dbReference type="NCBI Taxonomy" id="4792"/>
    <lineage>
        <taxon>Eukaryota</taxon>
        <taxon>Sar</taxon>
        <taxon>Stramenopiles</taxon>
        <taxon>Oomycota</taxon>
        <taxon>Peronosporomycetes</taxon>
        <taxon>Peronosporales</taxon>
        <taxon>Peronosporaceae</taxon>
        <taxon>Phytophthora</taxon>
    </lineage>
</organism>
<dbReference type="GO" id="GO:0000712">
    <property type="term" value="P:resolution of meiotic recombination intermediates"/>
    <property type="evidence" value="ECO:0007669"/>
    <property type="project" value="InterPro"/>
</dbReference>
<dbReference type="Proteomes" id="UP000053864">
    <property type="component" value="Unassembled WGS sequence"/>
</dbReference>
<accession>W2L718</accession>
<dbReference type="EMBL" id="KI679639">
    <property type="protein sequence ID" value="ETL93243.1"/>
    <property type="molecule type" value="Genomic_DNA"/>
</dbReference>
<dbReference type="GO" id="GO:0003697">
    <property type="term" value="F:single-stranded DNA binding"/>
    <property type="evidence" value="ECO:0007669"/>
    <property type="project" value="TreeGrafter"/>
</dbReference>
<dbReference type="PANTHER" id="PTHR35668:SF1">
    <property type="entry name" value="PROTEIN SHORTAGE IN CHIASMATA 1 ORTHOLOG"/>
    <property type="match status" value="1"/>
</dbReference>
<dbReference type="AlphaFoldDB" id="W2L718"/>
<protein>
    <submittedName>
        <fullName evidence="3">Uncharacterized protein</fullName>
    </submittedName>
</protein>
<dbReference type="PANTHER" id="PTHR35668">
    <property type="entry name" value="PROTEIN SHORTAGE IN CHIASMATA 1 ORTHOLOG"/>
    <property type="match status" value="1"/>
</dbReference>
<dbReference type="GO" id="GO:0000794">
    <property type="term" value="C:condensed nuclear chromosome"/>
    <property type="evidence" value="ECO:0007669"/>
    <property type="project" value="InterPro"/>
</dbReference>
<dbReference type="EMBL" id="KI672912">
    <property type="protein sequence ID" value="ETL40112.1"/>
    <property type="molecule type" value="Genomic_DNA"/>
</dbReference>
<sequence>MPRSNLADGHDAEATVSTKLRAQTSKIVDCVAKYFEELEADVSMTRQRSKREKRQRSTENLGFNGVVAQHGGKGYPGHAEKENCRGDIHPRRDNAQYAEDSVVGGCSGRVGTPKGGSLLESKSCSTQAVKKDALACHDCVGSITDDMDDDDEHHSEQYWHLTTLDLPETPSTIFTVGYAGIKQSSDKHLRELIETLQAKEEDIPNWNAAVPGLWSYWETRRIKRDEMTLGDFDQVMKTQKPLRPLSTPRRMQCDWCETLRSSENFLYDESSMLLRKIDRANVQMLLLKKDIVVPNVFEADWGRSLLEMRPPRSSVELQQLLLPFELVRCDDARIIDAPSEIVSLADSYLRSLRRPDISLTRAAMNIRSVWNTAIVTNRLATLVAEERPSAVPQPTEPEPPFSSAPRNSQLDRMVPERAGVSEPISNYPVPESRSDLLNTKIRNDGRRIAKQTNQPLTVAAKLKVIAEDNPPSTDYFLSDGFLQCTWSEPPTEVEVGDVVVREEANTCDSNEDLKRDQLLQQLSRPALWGLMRKKLLQVDQTSFQHALNRVSLEALEAIILQQFQKVKSMSLNPSAFSSFEIVEVCTGLRQAAWLHTLRIVSITQARNGDVLSADLVKILSSAKYKHVLGSSNRKDLLTYLQMIGGNAVPSESIAQVEANASTSKEDSTLQPASKRRKVLQAEKESVPVRVLCSVEFLEQDDLLDELCTEQQIFFADRDLPPPIDILVDERNCICVVNEVTFQAEANTRNFILSLARLQIQLKKCWLVIALRTSPSAETEDIMHAFLAALVQFRIEVQVLTSFSCEETGRLVRAVVDECADVALNDHRILPRLWFERPFLLEEVSQFERFLVSTNIVNHYAAQSLLHKISMNDLFSKSLDELKLLVQNAVTDEQLDLLWRYGLYFFCTHSSFRSTLLLRFQACAARSWAQWTHAIACQATSSDV</sequence>